<reference evidence="5" key="1">
    <citation type="submission" date="2021-02" db="EMBL/GenBank/DDBJ databases">
        <title>Comparative genomics reveals that relaxation of natural selection precedes convergent phenotypic evolution of cavefish.</title>
        <authorList>
            <person name="Peng Z."/>
        </authorList>
    </citation>
    <scope>NUCLEOTIDE SEQUENCE</scope>
    <source>
        <tissue evidence="5">Muscle</tissue>
    </source>
</reference>
<sequence>MAASNSALSKLLRDAADQLESFEVARLFSPYSRGRGFARRSSLPVMSRSVSCSFTHAFCCLDDKNAELVPTRCAKDQLFSAGLGEKRITFRGCHTDPQKFKDVIMEAFPKLRHGGGFELLKISGQTRSRTLNLIPCPNEGYHVKYLKDPQNQIGHATIFIRPLQRNLEVEMTSMPNRDEWIGPPQKCVECGDEFPFTDIKSHNWKFEPDSVEASKKYREKLLQKNEMSPVLHFQMDMRDSPEDRERAILTFYKKANVEWACPFKCTLHGDPAIGDGVTRHVFATVMSKLQHGFELQLVPGGTLLFEGEKDHMIPSTSQCFLDSDLFVVAGRMIGHSFLHGGPCLTGLSPAIVHVLFGGSPETATIDILDCADVDIRQIIKKLEGTGDLSTEEKSAITDLALSWDLPAVTSENRRWLHDKLLMQAVLERTSKQLKQLRLGMKEMLIWPLLTERKDTIPLLFPRTSDALYTPKMLLERICWPDEDENEDSEVSLEDTCRLTGLLRTFIENSSSNILRSLTEFWTGWDVLPRSLVVEVVDGNLPKSSTCYQTLKLPSHYRDYAAFERDFLAAICSRDYGFGLV</sequence>
<proteinExistence type="predicted"/>
<keyword evidence="1" id="KW-0808">Transferase</keyword>
<evidence type="ECO:0000259" key="4">
    <source>
        <dbReference type="PROSITE" id="PS50237"/>
    </source>
</evidence>
<accession>A0A9W8C1R7</accession>
<keyword evidence="6" id="KW-1185">Reference proteome</keyword>
<evidence type="ECO:0000256" key="1">
    <source>
        <dbReference type="ARBA" id="ARBA00022679"/>
    </source>
</evidence>
<evidence type="ECO:0000313" key="6">
    <source>
        <dbReference type="Proteomes" id="UP001059041"/>
    </source>
</evidence>
<dbReference type="AlphaFoldDB" id="A0A9W8C1R7"/>
<protein>
    <submittedName>
        <fullName evidence="5">G2/M phase-specific E3 ubiquitin-protein ligase-like</fullName>
    </submittedName>
</protein>
<comment type="caution">
    <text evidence="5">The sequence shown here is derived from an EMBL/GenBank/DDBJ whole genome shotgun (WGS) entry which is preliminary data.</text>
</comment>
<dbReference type="InterPro" id="IPR035983">
    <property type="entry name" value="Hect_E3_ubiquitin_ligase"/>
</dbReference>
<dbReference type="Pfam" id="PF00632">
    <property type="entry name" value="HECT"/>
    <property type="match status" value="1"/>
</dbReference>
<dbReference type="Gene3D" id="3.90.1750.10">
    <property type="entry name" value="Hect, E3 ligase catalytic domains"/>
    <property type="match status" value="1"/>
</dbReference>
<feature type="active site" description="Glycyl thioester intermediate" evidence="3">
    <location>
        <position position="546"/>
    </location>
</feature>
<dbReference type="SUPFAM" id="SSF56204">
    <property type="entry name" value="Hect, E3 ligase catalytic domain"/>
    <property type="match status" value="1"/>
</dbReference>
<dbReference type="Gene3D" id="3.30.2410.10">
    <property type="entry name" value="Hect, E3 ligase catalytic domain"/>
    <property type="match status" value="1"/>
</dbReference>
<dbReference type="Proteomes" id="UP001059041">
    <property type="component" value="Linkage Group LG9"/>
</dbReference>
<organism evidence="5 6">
    <name type="scientific">Triplophysa rosa</name>
    <name type="common">Cave loach</name>
    <dbReference type="NCBI Taxonomy" id="992332"/>
    <lineage>
        <taxon>Eukaryota</taxon>
        <taxon>Metazoa</taxon>
        <taxon>Chordata</taxon>
        <taxon>Craniata</taxon>
        <taxon>Vertebrata</taxon>
        <taxon>Euteleostomi</taxon>
        <taxon>Actinopterygii</taxon>
        <taxon>Neopterygii</taxon>
        <taxon>Teleostei</taxon>
        <taxon>Ostariophysi</taxon>
        <taxon>Cypriniformes</taxon>
        <taxon>Nemacheilidae</taxon>
        <taxon>Triplophysa</taxon>
    </lineage>
</organism>
<evidence type="ECO:0000256" key="2">
    <source>
        <dbReference type="ARBA" id="ARBA00022786"/>
    </source>
</evidence>
<dbReference type="EMBL" id="JAFHDT010000009">
    <property type="protein sequence ID" value="KAI7805603.1"/>
    <property type="molecule type" value="Genomic_DNA"/>
</dbReference>
<dbReference type="SMART" id="SM00119">
    <property type="entry name" value="HECTc"/>
    <property type="match status" value="1"/>
</dbReference>
<gene>
    <name evidence="5" type="ORF">IRJ41_012146</name>
</gene>
<dbReference type="PROSITE" id="PS50237">
    <property type="entry name" value="HECT"/>
    <property type="match status" value="1"/>
</dbReference>
<feature type="domain" description="HECT" evidence="4">
    <location>
        <begin position="408"/>
        <end position="580"/>
    </location>
</feature>
<name>A0A9W8C1R7_TRIRA</name>
<dbReference type="GO" id="GO:0004842">
    <property type="term" value="F:ubiquitin-protein transferase activity"/>
    <property type="evidence" value="ECO:0007669"/>
    <property type="project" value="InterPro"/>
</dbReference>
<keyword evidence="2 3" id="KW-0833">Ubl conjugation pathway</keyword>
<dbReference type="InterPro" id="IPR000569">
    <property type="entry name" value="HECT_dom"/>
</dbReference>
<evidence type="ECO:0000256" key="3">
    <source>
        <dbReference type="PROSITE-ProRule" id="PRU00104"/>
    </source>
</evidence>
<evidence type="ECO:0000313" key="5">
    <source>
        <dbReference type="EMBL" id="KAI7805603.1"/>
    </source>
</evidence>